<dbReference type="InterPro" id="IPR036979">
    <property type="entry name" value="CM_dom_sf"/>
</dbReference>
<dbReference type="NCBIfam" id="TIGR01803">
    <property type="entry name" value="CM-like"/>
    <property type="match status" value="1"/>
</dbReference>
<protein>
    <recommendedName>
        <fullName evidence="1">chorismate mutase</fullName>
        <ecNumber evidence="1">5.4.99.5</ecNumber>
    </recommendedName>
</protein>
<dbReference type="RefSeq" id="WP_228391213.1">
    <property type="nucleotide sequence ID" value="NZ_CP152477.1"/>
</dbReference>
<keyword evidence="2" id="KW-0413">Isomerase</keyword>
<accession>A0ABU5FJZ2</accession>
<dbReference type="InterPro" id="IPR002701">
    <property type="entry name" value="CM_II_prokaryot"/>
</dbReference>
<dbReference type="SMART" id="SM00830">
    <property type="entry name" value="CM_2"/>
    <property type="match status" value="1"/>
</dbReference>
<proteinExistence type="predicted"/>
<organism evidence="4 5">
    <name type="scientific">Pseudomonas salmasensis</name>
    <dbReference type="NCBI Taxonomy" id="2745514"/>
    <lineage>
        <taxon>Bacteria</taxon>
        <taxon>Pseudomonadati</taxon>
        <taxon>Pseudomonadota</taxon>
        <taxon>Gammaproteobacteria</taxon>
        <taxon>Pseudomonadales</taxon>
        <taxon>Pseudomonadaceae</taxon>
        <taxon>Pseudomonas</taxon>
    </lineage>
</organism>
<evidence type="ECO:0000256" key="1">
    <source>
        <dbReference type="ARBA" id="ARBA00012404"/>
    </source>
</evidence>
<reference evidence="4 5" key="1">
    <citation type="submission" date="2023-11" db="EMBL/GenBank/DDBJ databases">
        <title>Genome sequence of Pseudomonas salmasensis Strain SLU99.</title>
        <authorList>
            <person name="Ghadamgahi F."/>
            <person name="Kalyandurg P.B."/>
            <person name="Catara V."/>
            <person name="Vetukuri R."/>
            <person name="Ghosh S."/>
        </authorList>
    </citation>
    <scope>NUCLEOTIDE SEQUENCE [LARGE SCALE GENOMIC DNA]</scope>
    <source>
        <strain evidence="4 5">SLU99</strain>
    </source>
</reference>
<dbReference type="Pfam" id="PF01817">
    <property type="entry name" value="CM_2"/>
    <property type="match status" value="1"/>
</dbReference>
<feature type="domain" description="Chorismate mutase" evidence="3">
    <location>
        <begin position="10"/>
        <end position="101"/>
    </location>
</feature>
<dbReference type="InterPro" id="IPR008241">
    <property type="entry name" value="Isochorismate_pyruvate-lyase"/>
</dbReference>
<dbReference type="EC" id="5.4.99.5" evidence="1"/>
<dbReference type="InterPro" id="IPR036263">
    <property type="entry name" value="Chorismate_II_sf"/>
</dbReference>
<dbReference type="EMBL" id="JAXGGE010000001">
    <property type="protein sequence ID" value="MDY4302102.1"/>
    <property type="molecule type" value="Genomic_DNA"/>
</dbReference>
<dbReference type="PROSITE" id="PS51168">
    <property type="entry name" value="CHORISMATE_MUT_2"/>
    <property type="match status" value="1"/>
</dbReference>
<dbReference type="Proteomes" id="UP001277967">
    <property type="component" value="Unassembled WGS sequence"/>
</dbReference>
<dbReference type="PANTHER" id="PTHR38041:SF1">
    <property type="entry name" value="CHORISMATE MUTASE"/>
    <property type="match status" value="1"/>
</dbReference>
<evidence type="ECO:0000256" key="2">
    <source>
        <dbReference type="ARBA" id="ARBA00023235"/>
    </source>
</evidence>
<evidence type="ECO:0000313" key="5">
    <source>
        <dbReference type="Proteomes" id="UP001277967"/>
    </source>
</evidence>
<name>A0ABU5FJZ2_9PSED</name>
<dbReference type="PANTHER" id="PTHR38041">
    <property type="entry name" value="CHORISMATE MUTASE"/>
    <property type="match status" value="1"/>
</dbReference>
<evidence type="ECO:0000313" key="4">
    <source>
        <dbReference type="EMBL" id="MDY4302102.1"/>
    </source>
</evidence>
<dbReference type="SUPFAM" id="SSF48600">
    <property type="entry name" value="Chorismate mutase II"/>
    <property type="match status" value="1"/>
</dbReference>
<sequence>MTRHQQISRATPSTILQPMRDQLDRINTHLVDLLGERMSVCMEIAELKAAHDIPMMQPKRIVQVMDQLASHASKVGLRPDYVQSVFKLIIEETCNQEERLIQQRLGQGQRS</sequence>
<keyword evidence="5" id="KW-1185">Reference proteome</keyword>
<gene>
    <name evidence="4" type="ORF">SO486_19235</name>
</gene>
<comment type="caution">
    <text evidence="4">The sequence shown here is derived from an EMBL/GenBank/DDBJ whole genome shotgun (WGS) entry which is preliminary data.</text>
</comment>
<dbReference type="InterPro" id="IPR051331">
    <property type="entry name" value="Chorismate_mutase-related"/>
</dbReference>
<evidence type="ECO:0000259" key="3">
    <source>
        <dbReference type="PROSITE" id="PS51168"/>
    </source>
</evidence>
<dbReference type="Gene3D" id="1.20.59.10">
    <property type="entry name" value="Chorismate mutase"/>
    <property type="match status" value="1"/>
</dbReference>